<evidence type="ECO:0000259" key="3">
    <source>
        <dbReference type="PROSITE" id="PS50893"/>
    </source>
</evidence>
<dbReference type="Pfam" id="PF12848">
    <property type="entry name" value="ABC_tran_Xtn"/>
    <property type="match status" value="1"/>
</dbReference>
<gene>
    <name evidence="4" type="ORF">GHI93_04715</name>
</gene>
<dbReference type="RefSeq" id="WP_153495915.1">
    <property type="nucleotide sequence ID" value="NZ_CBCRWP010000005.1"/>
</dbReference>
<dbReference type="InterPro" id="IPR051309">
    <property type="entry name" value="ABCF_ATPase"/>
</dbReference>
<dbReference type="Pfam" id="PF00005">
    <property type="entry name" value="ABC_tran"/>
    <property type="match status" value="2"/>
</dbReference>
<dbReference type="Gene3D" id="1.10.287.380">
    <property type="entry name" value="Valyl-tRNA synthetase, C-terminal domain"/>
    <property type="match status" value="1"/>
</dbReference>
<dbReference type="Proteomes" id="UP000439550">
    <property type="component" value="Unassembled WGS sequence"/>
</dbReference>
<evidence type="ECO:0000313" key="4">
    <source>
        <dbReference type="EMBL" id="MQW39240.1"/>
    </source>
</evidence>
<dbReference type="InterPro" id="IPR032524">
    <property type="entry name" value="ABC_tran_C"/>
</dbReference>
<organism evidence="4 5">
    <name type="scientific">Lactococcus hircilactis</name>
    <dbReference type="NCBI Taxonomy" id="1494462"/>
    <lineage>
        <taxon>Bacteria</taxon>
        <taxon>Bacillati</taxon>
        <taxon>Bacillota</taxon>
        <taxon>Bacilli</taxon>
        <taxon>Lactobacillales</taxon>
        <taxon>Streptococcaceae</taxon>
        <taxon>Lactococcus</taxon>
    </lineage>
</organism>
<protein>
    <submittedName>
        <fullName evidence="4">ATP-binding cassette domain-containing protein</fullName>
    </submittedName>
</protein>
<feature type="domain" description="ABC transporter" evidence="3">
    <location>
        <begin position="4"/>
        <end position="252"/>
    </location>
</feature>
<dbReference type="InterPro" id="IPR037118">
    <property type="entry name" value="Val-tRNA_synth_C_sf"/>
</dbReference>
<dbReference type="InterPro" id="IPR003439">
    <property type="entry name" value="ABC_transporter-like_ATP-bd"/>
</dbReference>
<dbReference type="GO" id="GO:0016887">
    <property type="term" value="F:ATP hydrolysis activity"/>
    <property type="evidence" value="ECO:0007669"/>
    <property type="project" value="InterPro"/>
</dbReference>
<dbReference type="GO" id="GO:0005524">
    <property type="term" value="F:ATP binding"/>
    <property type="evidence" value="ECO:0007669"/>
    <property type="project" value="UniProtKB-KW"/>
</dbReference>
<keyword evidence="2 4" id="KW-0067">ATP-binding</keyword>
<dbReference type="SMART" id="SM00382">
    <property type="entry name" value="AAA"/>
    <property type="match status" value="2"/>
</dbReference>
<dbReference type="InterPro" id="IPR017871">
    <property type="entry name" value="ABC_transporter-like_CS"/>
</dbReference>
<dbReference type="InterPro" id="IPR032781">
    <property type="entry name" value="ABC_tran_Xtn"/>
</dbReference>
<dbReference type="FunFam" id="3.40.50.300:FF:000011">
    <property type="entry name" value="Putative ABC transporter ATP-binding component"/>
    <property type="match status" value="1"/>
</dbReference>
<dbReference type="Pfam" id="PF16326">
    <property type="entry name" value="ABC_tran_CTD"/>
    <property type="match status" value="1"/>
</dbReference>
<dbReference type="SUPFAM" id="SSF52540">
    <property type="entry name" value="P-loop containing nucleoside triphosphate hydrolases"/>
    <property type="match status" value="2"/>
</dbReference>
<name>A0A7X1Z9Z6_9LACT</name>
<dbReference type="Gene3D" id="3.40.50.300">
    <property type="entry name" value="P-loop containing nucleotide triphosphate hydrolases"/>
    <property type="match status" value="2"/>
</dbReference>
<feature type="domain" description="ABC transporter" evidence="3">
    <location>
        <begin position="317"/>
        <end position="536"/>
    </location>
</feature>
<dbReference type="OrthoDB" id="9760950at2"/>
<dbReference type="InterPro" id="IPR027417">
    <property type="entry name" value="P-loop_NTPase"/>
</dbReference>
<keyword evidence="1" id="KW-0547">Nucleotide-binding</keyword>
<evidence type="ECO:0000313" key="5">
    <source>
        <dbReference type="Proteomes" id="UP000439550"/>
    </source>
</evidence>
<dbReference type="EMBL" id="WITJ01000005">
    <property type="protein sequence ID" value="MQW39240.1"/>
    <property type="molecule type" value="Genomic_DNA"/>
</dbReference>
<proteinExistence type="predicted"/>
<accession>A0A7X1Z9Z6</accession>
<keyword evidence="5" id="KW-1185">Reference proteome</keyword>
<dbReference type="GO" id="GO:0003677">
    <property type="term" value="F:DNA binding"/>
    <property type="evidence" value="ECO:0007669"/>
    <property type="project" value="InterPro"/>
</dbReference>
<dbReference type="PANTHER" id="PTHR42855">
    <property type="entry name" value="ABC TRANSPORTER ATP-BINDING SUBUNIT"/>
    <property type="match status" value="1"/>
</dbReference>
<dbReference type="PROSITE" id="PS00211">
    <property type="entry name" value="ABC_TRANSPORTER_1"/>
    <property type="match status" value="1"/>
</dbReference>
<evidence type="ECO:0000256" key="1">
    <source>
        <dbReference type="ARBA" id="ARBA00022741"/>
    </source>
</evidence>
<comment type="caution">
    <text evidence="4">The sequence shown here is derived from an EMBL/GenBank/DDBJ whole genome shotgun (WGS) entry which is preliminary data.</text>
</comment>
<dbReference type="InterPro" id="IPR003593">
    <property type="entry name" value="AAA+_ATPase"/>
</dbReference>
<dbReference type="AlphaFoldDB" id="A0A7X1Z9Z6"/>
<dbReference type="PANTHER" id="PTHR42855:SF1">
    <property type="entry name" value="ABC TRANSPORTER DOMAIN-CONTAINING PROTEIN"/>
    <property type="match status" value="1"/>
</dbReference>
<sequence>MADFSAQHLTKSVGEKTVFDDINFIIHPLDRIGLLGINGTGKTTLLNVISGKSGFDGDVSPFDRPNQFSITYLTQDPDFDDAQTILETVLDEQLPQMRAIIAYEKMLSVLTENKMSQFEQLQAEMDRLDAWNIEAEVKTVLSKLNLPEVTRKIGTLSGGQKRRVQLAQALVNPSDLLLLDEPTNHLDVETILWLQNYLKNAKRSVLFVTHDRYFLDQVATRIFELDHAKLTEYQGNYQDYLAQKAADEAREVASLHKANQLYKSELSWIRKSPQARATKQQARISRFEDLKDQLKTTKTSGDMDMNIASARLGKKVIQLKNAAFSYPDRPLFDGFDLIVKPHARIGIVGDNGVGKSTLLNIIAGALTLTKGSLEIGETVNVGYFSQEIKGLDENKRMINFLEEIAAAAHNNAGENISVVNLLEQFLFPRSTHGTLISKLSGGEKKRLYLLKILLLQPNVLLLDEPTNDLDIATLTVLENFLSQFPGAVLTVSHDRYFQDKVSNELLAFENGSIGHYFGAYSDYLSIKMAEKTPVSADKVEKKAVSTDKNENSLSTNQKQKLTYMEKKEWETIEDDIASLESRIEAIDTEMNENGSNTELLLQLQKEMDDITAQLEDKYERWEYLSERA</sequence>
<dbReference type="PROSITE" id="PS50893">
    <property type="entry name" value="ABC_TRANSPORTER_2"/>
    <property type="match status" value="2"/>
</dbReference>
<evidence type="ECO:0000256" key="2">
    <source>
        <dbReference type="ARBA" id="ARBA00022840"/>
    </source>
</evidence>
<dbReference type="CDD" id="cd03221">
    <property type="entry name" value="ABCF_EF-3"/>
    <property type="match status" value="2"/>
</dbReference>
<reference evidence="4 5" key="1">
    <citation type="submission" date="2019-10" db="EMBL/GenBank/DDBJ databases">
        <authorList>
            <person name="Dong K."/>
        </authorList>
    </citation>
    <scope>NUCLEOTIDE SEQUENCE [LARGE SCALE GENOMIC DNA]</scope>
    <source>
        <strain evidence="4 5">DSM 28960</strain>
    </source>
</reference>